<keyword evidence="6" id="KW-1185">Reference proteome</keyword>
<keyword evidence="2" id="KW-0805">Transcription regulation</keyword>
<dbReference type="Proteomes" id="UP000546213">
    <property type="component" value="Unassembled WGS sequence"/>
</dbReference>
<proteinExistence type="predicted"/>
<keyword evidence="3" id="KW-0238">DNA-binding</keyword>
<dbReference type="OrthoDB" id="5121955at2759"/>
<protein>
    <submittedName>
        <fullName evidence="5">Cutinase transcription factor 1 alpha</fullName>
    </submittedName>
</protein>
<evidence type="ECO:0000313" key="5">
    <source>
        <dbReference type="EMBL" id="KAF5577122.1"/>
    </source>
</evidence>
<gene>
    <name evidence="5" type="ORF">FPCIR_12236</name>
</gene>
<keyword evidence="4" id="KW-0804">Transcription</keyword>
<reference evidence="5 6" key="1">
    <citation type="submission" date="2020-05" db="EMBL/GenBank/DDBJ databases">
        <title>Identification and distribution of gene clusters putatively required for synthesis of sphingolipid metabolism inhibitors in phylogenetically diverse species of the filamentous fungus Fusarium.</title>
        <authorList>
            <person name="Kim H.-S."/>
            <person name="Busman M."/>
            <person name="Brown D.W."/>
            <person name="Divon H."/>
            <person name="Uhlig S."/>
            <person name="Proctor R.H."/>
        </authorList>
    </citation>
    <scope>NUCLEOTIDE SEQUENCE [LARGE SCALE GENOMIC DNA]</scope>
    <source>
        <strain evidence="5 6">NRRL 36939</strain>
    </source>
</reference>
<dbReference type="AlphaFoldDB" id="A0A8H5KNI2"/>
<evidence type="ECO:0000256" key="1">
    <source>
        <dbReference type="ARBA" id="ARBA00022833"/>
    </source>
</evidence>
<evidence type="ECO:0000256" key="3">
    <source>
        <dbReference type="ARBA" id="ARBA00023125"/>
    </source>
</evidence>
<dbReference type="EMBL" id="JAAOAS010000393">
    <property type="protein sequence ID" value="KAF5577122.1"/>
    <property type="molecule type" value="Genomic_DNA"/>
</dbReference>
<name>A0A8H5KNI2_9HYPO</name>
<dbReference type="CDD" id="cd12148">
    <property type="entry name" value="fungal_TF_MHR"/>
    <property type="match status" value="1"/>
</dbReference>
<keyword evidence="1" id="KW-0862">Zinc</keyword>
<sequence length="195" mass="22383">MRKNTLAYHGDFEVISYNSLTAGTIESRRGWTEGLEDEETVFLGESTYITNLHSAQPSPASCPSSEQRMFYRVPEAWNARNLTSQWEIERNEARLRLLQVEGAFSFPTKSAIHRVLMAYFRWLHICFAVVDEPDIWNHIYIRERQCSAALGVPNRVRDEDCDIEALSEDDFQYAFDASSPSARKNESTHYTSGST</sequence>
<comment type="caution">
    <text evidence="5">The sequence shown here is derived from an EMBL/GenBank/DDBJ whole genome shotgun (WGS) entry which is preliminary data.</text>
</comment>
<dbReference type="GO" id="GO:0003677">
    <property type="term" value="F:DNA binding"/>
    <property type="evidence" value="ECO:0007669"/>
    <property type="project" value="UniProtKB-KW"/>
</dbReference>
<dbReference type="PANTHER" id="PTHR47171">
    <property type="entry name" value="FARA-RELATED"/>
    <property type="match status" value="1"/>
</dbReference>
<accession>A0A8H5KNI2</accession>
<organism evidence="5 6">
    <name type="scientific">Fusarium pseudocircinatum</name>
    <dbReference type="NCBI Taxonomy" id="56676"/>
    <lineage>
        <taxon>Eukaryota</taxon>
        <taxon>Fungi</taxon>
        <taxon>Dikarya</taxon>
        <taxon>Ascomycota</taxon>
        <taxon>Pezizomycotina</taxon>
        <taxon>Sordariomycetes</taxon>
        <taxon>Hypocreomycetidae</taxon>
        <taxon>Hypocreales</taxon>
        <taxon>Nectriaceae</taxon>
        <taxon>Fusarium</taxon>
        <taxon>Fusarium fujikuroi species complex</taxon>
    </lineage>
</organism>
<evidence type="ECO:0000256" key="4">
    <source>
        <dbReference type="ARBA" id="ARBA00023163"/>
    </source>
</evidence>
<dbReference type="PANTHER" id="PTHR47171:SF1">
    <property type="entry name" value="ZN(II)2CYS6 TRANSCRIPTION FACTOR (EUROFUNG)"/>
    <property type="match status" value="1"/>
</dbReference>
<evidence type="ECO:0000256" key="2">
    <source>
        <dbReference type="ARBA" id="ARBA00023015"/>
    </source>
</evidence>
<evidence type="ECO:0000313" key="6">
    <source>
        <dbReference type="Proteomes" id="UP000546213"/>
    </source>
</evidence>
<dbReference type="InterPro" id="IPR052073">
    <property type="entry name" value="Amide_Lactam_Regulators"/>
</dbReference>